<dbReference type="OrthoDB" id="360689at2759"/>
<accession>A0A4S2L903</accession>
<dbReference type="AlphaFoldDB" id="A0A4S2L903"/>
<comment type="caution">
    <text evidence="2">The sequence shown here is derived from an EMBL/GenBank/DDBJ whole genome shotgun (WGS) entry which is preliminary data.</text>
</comment>
<evidence type="ECO:0000313" key="2">
    <source>
        <dbReference type="EMBL" id="TGZ59695.1"/>
    </source>
</evidence>
<name>A0A4S2L903_OPIFE</name>
<evidence type="ECO:0000313" key="3">
    <source>
        <dbReference type="Proteomes" id="UP000308267"/>
    </source>
</evidence>
<gene>
    <name evidence="2" type="ORF">CRM22_008932</name>
</gene>
<sequence length="259" mass="30061">MSIWCPLGRKPYAVLCQPIRTRYVADPGTLEQRLFRAVTQPVIPPLGITATDRRIRKQEQQRIREENNPYRKFLLERARSDFFGEADDRMVLVIQPLHHKWREFVPIRNQLFLKNLVFHGFPVPILREAAIGTRWENFTECFLRTNSHNFYLFGDADPLVCRNALSVLKTARFLLLLGTALPHTKQLSMYAPRNNSPSEIRENDNCWSTVCVLLLKLDVIRGWYHCIPDLVDNLPDILESIVAIPAAKYHCSTLMSCCR</sequence>
<dbReference type="STRING" id="147828.A0A4S2L903"/>
<dbReference type="EMBL" id="SJOL01008746">
    <property type="protein sequence ID" value="TGZ59695.1"/>
    <property type="molecule type" value="Genomic_DNA"/>
</dbReference>
<evidence type="ECO:0000256" key="1">
    <source>
        <dbReference type="ARBA" id="ARBA00008889"/>
    </source>
</evidence>
<reference evidence="2 3" key="1">
    <citation type="journal article" date="2019" name="BMC Genomics">
        <title>New insights from Opisthorchis felineus genome: update on genomics of the epidemiologically important liver flukes.</title>
        <authorList>
            <person name="Ershov N.I."/>
            <person name="Mordvinov V.A."/>
            <person name="Prokhortchouk E.B."/>
            <person name="Pakharukova M.Y."/>
            <person name="Gunbin K.V."/>
            <person name="Ustyantsev K."/>
            <person name="Genaev M.A."/>
            <person name="Blinov A.G."/>
            <person name="Mazur A."/>
            <person name="Boulygina E."/>
            <person name="Tsygankova S."/>
            <person name="Khrameeva E."/>
            <person name="Chekanov N."/>
            <person name="Fan G."/>
            <person name="Xiao A."/>
            <person name="Zhang H."/>
            <person name="Xu X."/>
            <person name="Yang H."/>
            <person name="Solovyev V."/>
            <person name="Lee S.M."/>
            <person name="Liu X."/>
            <person name="Afonnikov D.A."/>
            <person name="Skryabin K.G."/>
        </authorList>
    </citation>
    <scope>NUCLEOTIDE SEQUENCE [LARGE SCALE GENOMIC DNA]</scope>
    <source>
        <strain evidence="2">AK-0245</strain>
        <tissue evidence="2">Whole organism</tissue>
    </source>
</reference>
<comment type="similarity">
    <text evidence="1">Belongs to the universal ribosomal protein uL10 family.</text>
</comment>
<keyword evidence="3" id="KW-1185">Reference proteome</keyword>
<protein>
    <submittedName>
        <fullName evidence="2">Uncharacterized protein</fullName>
    </submittedName>
</protein>
<dbReference type="Gene3D" id="3.30.70.1730">
    <property type="match status" value="1"/>
</dbReference>
<dbReference type="Proteomes" id="UP000308267">
    <property type="component" value="Unassembled WGS sequence"/>
</dbReference>
<organism evidence="2 3">
    <name type="scientific">Opisthorchis felineus</name>
    <dbReference type="NCBI Taxonomy" id="147828"/>
    <lineage>
        <taxon>Eukaryota</taxon>
        <taxon>Metazoa</taxon>
        <taxon>Spiralia</taxon>
        <taxon>Lophotrochozoa</taxon>
        <taxon>Platyhelminthes</taxon>
        <taxon>Trematoda</taxon>
        <taxon>Digenea</taxon>
        <taxon>Opisthorchiida</taxon>
        <taxon>Opisthorchiata</taxon>
        <taxon>Opisthorchiidae</taxon>
        <taxon>Opisthorchis</taxon>
    </lineage>
</organism>
<dbReference type="InterPro" id="IPR043141">
    <property type="entry name" value="Ribosomal_uL10-like_sf"/>
</dbReference>
<proteinExistence type="inferred from homology"/>